<gene>
    <name evidence="2" type="ORF">SAMN03080594_10719</name>
</gene>
<sequence length="267" mass="30231">MNLKRTFKPLILVLIAIIGLQSCKEKKEDKPQQEMAAATTEQDGFVQIFDGKTLDNWEGDPNYWRVENGNLVGEVTPTTLLKNNTFIIWKGGQPADFELKLEFRIAEAGNSGINYRSERIDTIPFALRGYQADIDGKIRYTGQNYEEKKRATLAYRGEKARITSQENPDTPGSLRANVAKNAWQSREVLESLGDSDELKTKIKSEDWNEAHLIIKGNKLQHYINGILMSEVIDDDTVNRASKGHLGVQVHVGPPMKVEYRNIKLKNL</sequence>
<proteinExistence type="predicted"/>
<feature type="domain" description="3-keto-alpha-glucoside-1,2-lyase/3-keto-2-hydroxy-glucal hydratase" evidence="1">
    <location>
        <begin position="44"/>
        <end position="265"/>
    </location>
</feature>
<protein>
    <recommendedName>
        <fullName evidence="1">3-keto-alpha-glucoside-1,2-lyase/3-keto-2-hydroxy-glucal hydratase domain-containing protein</fullName>
    </recommendedName>
</protein>
<dbReference type="PROSITE" id="PS51257">
    <property type="entry name" value="PROKAR_LIPOPROTEIN"/>
    <property type="match status" value="1"/>
</dbReference>
<organism evidence="2 3">
    <name type="scientific">Arenibacter palladensis</name>
    <dbReference type="NCBI Taxonomy" id="237373"/>
    <lineage>
        <taxon>Bacteria</taxon>
        <taxon>Pseudomonadati</taxon>
        <taxon>Bacteroidota</taxon>
        <taxon>Flavobacteriia</taxon>
        <taxon>Flavobacteriales</taxon>
        <taxon>Flavobacteriaceae</taxon>
        <taxon>Arenibacter</taxon>
    </lineage>
</organism>
<dbReference type="OrthoDB" id="929868at2"/>
<evidence type="ECO:0000259" key="1">
    <source>
        <dbReference type="Pfam" id="PF06439"/>
    </source>
</evidence>
<dbReference type="AlphaFoldDB" id="A0A1M5E759"/>
<dbReference type="Pfam" id="PF06439">
    <property type="entry name" value="3keto-disac_hyd"/>
    <property type="match status" value="1"/>
</dbReference>
<evidence type="ECO:0000313" key="2">
    <source>
        <dbReference type="EMBL" id="SHF75093.1"/>
    </source>
</evidence>
<reference evidence="3" key="1">
    <citation type="submission" date="2016-11" db="EMBL/GenBank/DDBJ databases">
        <authorList>
            <person name="Varghese N."/>
            <person name="Submissions S."/>
        </authorList>
    </citation>
    <scope>NUCLEOTIDE SEQUENCE [LARGE SCALE GENOMIC DNA]</scope>
    <source>
        <strain evidence="3">DSM 17539</strain>
    </source>
</reference>
<accession>A0A1M5E759</accession>
<evidence type="ECO:0000313" key="3">
    <source>
        <dbReference type="Proteomes" id="UP000184406"/>
    </source>
</evidence>
<dbReference type="GO" id="GO:0016787">
    <property type="term" value="F:hydrolase activity"/>
    <property type="evidence" value="ECO:0007669"/>
    <property type="project" value="InterPro"/>
</dbReference>
<dbReference type="Proteomes" id="UP000184406">
    <property type="component" value="Unassembled WGS sequence"/>
</dbReference>
<dbReference type="RefSeq" id="WP_072863793.1">
    <property type="nucleotide sequence ID" value="NZ_FQUX01000007.1"/>
</dbReference>
<name>A0A1M5E759_9FLAO</name>
<keyword evidence="3" id="KW-1185">Reference proteome</keyword>
<dbReference type="InterPro" id="IPR010496">
    <property type="entry name" value="AL/BT2_dom"/>
</dbReference>
<dbReference type="Gene3D" id="2.60.120.560">
    <property type="entry name" value="Exo-inulinase, domain 1"/>
    <property type="match status" value="1"/>
</dbReference>
<dbReference type="EMBL" id="FQUX01000007">
    <property type="protein sequence ID" value="SHF75093.1"/>
    <property type="molecule type" value="Genomic_DNA"/>
</dbReference>